<evidence type="ECO:0000256" key="1">
    <source>
        <dbReference type="SAM" id="Phobius"/>
    </source>
</evidence>
<evidence type="ECO:0000313" key="3">
    <source>
        <dbReference type="Proteomes" id="UP000824998"/>
    </source>
</evidence>
<keyword evidence="1" id="KW-0812">Transmembrane</keyword>
<gene>
    <name evidence="2" type="ORF">BJ875DRAFT_514496</name>
</gene>
<comment type="caution">
    <text evidence="2">The sequence shown here is derived from an EMBL/GenBank/DDBJ whole genome shotgun (WGS) entry which is preliminary data.</text>
</comment>
<proteinExistence type="predicted"/>
<feature type="transmembrane region" description="Helical" evidence="1">
    <location>
        <begin position="209"/>
        <end position="232"/>
    </location>
</feature>
<reference evidence="2" key="1">
    <citation type="journal article" date="2021" name="IMA Fungus">
        <title>Genomic characterization of three marine fungi, including Emericellopsis atlantica sp. nov. with signatures of a generalist lifestyle and marine biomass degradation.</title>
        <authorList>
            <person name="Hagestad O.C."/>
            <person name="Hou L."/>
            <person name="Andersen J.H."/>
            <person name="Hansen E.H."/>
            <person name="Altermark B."/>
            <person name="Li C."/>
            <person name="Kuhnert E."/>
            <person name="Cox R.J."/>
            <person name="Crous P.W."/>
            <person name="Spatafora J.W."/>
            <person name="Lail K."/>
            <person name="Amirebrahimi M."/>
            <person name="Lipzen A."/>
            <person name="Pangilinan J."/>
            <person name="Andreopoulos W."/>
            <person name="Hayes R.D."/>
            <person name="Ng V."/>
            <person name="Grigoriev I.V."/>
            <person name="Jackson S.A."/>
            <person name="Sutton T.D.S."/>
            <person name="Dobson A.D.W."/>
            <person name="Rama T."/>
        </authorList>
    </citation>
    <scope>NUCLEOTIDE SEQUENCE</scope>
    <source>
        <strain evidence="2">TRa018bII</strain>
    </source>
</reference>
<keyword evidence="1" id="KW-1133">Transmembrane helix</keyword>
<organism evidence="2 3">
    <name type="scientific">Amylocarpus encephaloides</name>
    <dbReference type="NCBI Taxonomy" id="45428"/>
    <lineage>
        <taxon>Eukaryota</taxon>
        <taxon>Fungi</taxon>
        <taxon>Dikarya</taxon>
        <taxon>Ascomycota</taxon>
        <taxon>Pezizomycotina</taxon>
        <taxon>Leotiomycetes</taxon>
        <taxon>Helotiales</taxon>
        <taxon>Helotiales incertae sedis</taxon>
        <taxon>Amylocarpus</taxon>
    </lineage>
</organism>
<keyword evidence="1" id="KW-0472">Membrane</keyword>
<accession>A0A9P8C3T1</accession>
<dbReference type="EMBL" id="MU251548">
    <property type="protein sequence ID" value="KAG9232437.1"/>
    <property type="molecule type" value="Genomic_DNA"/>
</dbReference>
<name>A0A9P8C3T1_9HELO</name>
<protein>
    <submittedName>
        <fullName evidence="2">Uncharacterized protein</fullName>
    </submittedName>
</protein>
<dbReference type="OrthoDB" id="5427059at2759"/>
<evidence type="ECO:0000313" key="2">
    <source>
        <dbReference type="EMBL" id="KAG9232437.1"/>
    </source>
</evidence>
<sequence>MNEAIKIGLDEFCIELQEMILERIPDMTSLWSFIRTSKNMYAIFHSSKDKILRIVITREISPGVMKDALAAYSSTKFNSCREVTSVDAAIPSNQPSHMSVVDWLATYYIPSCDLSKVAKFYVSEKSREEWIEGSLTRKKTVRNISLSSEEMLLLWELHKDVKFIADLYVQETLPIFNHCFTYWHPRPALERTPTLQDLSLIEKQRIFRAIYHFVIFGNLFCPVSTLGTLIWGHDRIALHYLCLFPAWQVEEISCVYDFIVNKVNQKWQEMEDYVFNSLAADPSKWGIETRSDINAYWRPIDFSSSSKDVYAMSMLDLLTLVPIRSLRVLIQAKEEILKDLVLDWHAFKRNWGGRILDMALLVDPGHLLVAPGGRSGDWGDDEPYFEWKNGDSLMASNVGWNWANNWHPRELYAHSTSDGFYSTKLEAEDNEGFRRIGYVFWDAWRWSVGCTVHG</sequence>
<keyword evidence="3" id="KW-1185">Reference proteome</keyword>
<dbReference type="Proteomes" id="UP000824998">
    <property type="component" value="Unassembled WGS sequence"/>
</dbReference>
<dbReference type="AlphaFoldDB" id="A0A9P8C3T1"/>